<keyword evidence="3" id="KW-1185">Reference proteome</keyword>
<accession>A0ABV9Y1T7</accession>
<sequence>MGAVMDELIGLEEELWRANREGDGAFYERSLRDDAVAVSQYGVMTKADAVATIGANRNPYLKTALSDVRVVGVGDGGAAVTYRVDVVALVGEREVGFSALATTVYAREGDGWLVALHQQSPLAA</sequence>
<evidence type="ECO:0000259" key="1">
    <source>
        <dbReference type="Pfam" id="PF14534"/>
    </source>
</evidence>
<dbReference type="Pfam" id="PF14534">
    <property type="entry name" value="DUF4440"/>
    <property type="match status" value="1"/>
</dbReference>
<dbReference type="SUPFAM" id="SSF54427">
    <property type="entry name" value="NTF2-like"/>
    <property type="match status" value="1"/>
</dbReference>
<protein>
    <submittedName>
        <fullName evidence="2">Nuclear transport factor 2 family protein</fullName>
    </submittedName>
</protein>
<dbReference type="Gene3D" id="3.10.450.50">
    <property type="match status" value="1"/>
</dbReference>
<evidence type="ECO:0000313" key="3">
    <source>
        <dbReference type="Proteomes" id="UP001595833"/>
    </source>
</evidence>
<comment type="caution">
    <text evidence="2">The sequence shown here is derived from an EMBL/GenBank/DDBJ whole genome shotgun (WGS) entry which is preliminary data.</text>
</comment>
<dbReference type="InterPro" id="IPR027843">
    <property type="entry name" value="DUF4440"/>
</dbReference>
<reference evidence="3" key="1">
    <citation type="journal article" date="2019" name="Int. J. Syst. Evol. Microbiol.">
        <title>The Global Catalogue of Microorganisms (GCM) 10K type strain sequencing project: providing services to taxonomists for standard genome sequencing and annotation.</title>
        <authorList>
            <consortium name="The Broad Institute Genomics Platform"/>
            <consortium name="The Broad Institute Genome Sequencing Center for Infectious Disease"/>
            <person name="Wu L."/>
            <person name="Ma J."/>
        </authorList>
    </citation>
    <scope>NUCLEOTIDE SEQUENCE [LARGE SCALE GENOMIC DNA]</scope>
    <source>
        <strain evidence="3">KCTC 12848</strain>
    </source>
</reference>
<evidence type="ECO:0000313" key="2">
    <source>
        <dbReference type="EMBL" id="MFC5054611.1"/>
    </source>
</evidence>
<proteinExistence type="predicted"/>
<organism evidence="2 3">
    <name type="scientific">Saccharothrix xinjiangensis</name>
    <dbReference type="NCBI Taxonomy" id="204798"/>
    <lineage>
        <taxon>Bacteria</taxon>
        <taxon>Bacillati</taxon>
        <taxon>Actinomycetota</taxon>
        <taxon>Actinomycetes</taxon>
        <taxon>Pseudonocardiales</taxon>
        <taxon>Pseudonocardiaceae</taxon>
        <taxon>Saccharothrix</taxon>
    </lineage>
</organism>
<dbReference type="InterPro" id="IPR032710">
    <property type="entry name" value="NTF2-like_dom_sf"/>
</dbReference>
<dbReference type="Proteomes" id="UP001595833">
    <property type="component" value="Unassembled WGS sequence"/>
</dbReference>
<dbReference type="RefSeq" id="WP_344034088.1">
    <property type="nucleotide sequence ID" value="NZ_BAAAKE010000001.1"/>
</dbReference>
<feature type="domain" description="DUF4440" evidence="1">
    <location>
        <begin position="9"/>
        <end position="113"/>
    </location>
</feature>
<dbReference type="EMBL" id="JBHSJB010000011">
    <property type="protein sequence ID" value="MFC5054611.1"/>
    <property type="molecule type" value="Genomic_DNA"/>
</dbReference>
<gene>
    <name evidence="2" type="ORF">ACFPFM_12705</name>
</gene>
<name>A0ABV9Y1T7_9PSEU</name>